<feature type="signal peptide" evidence="8">
    <location>
        <begin position="1"/>
        <end position="24"/>
    </location>
</feature>
<dbReference type="PANTHER" id="PTHR13572:SF4">
    <property type="entry name" value="RE57134P"/>
    <property type="match status" value="1"/>
</dbReference>
<dbReference type="CDD" id="cd11575">
    <property type="entry name" value="GH99_GH71_like_3"/>
    <property type="match status" value="1"/>
</dbReference>
<dbReference type="EMBL" id="ABOX02000015">
    <property type="protein sequence ID" value="EEF60589.1"/>
    <property type="molecule type" value="Genomic_DNA"/>
</dbReference>
<dbReference type="STRING" id="320771.Cflav_PD6179"/>
<protein>
    <recommendedName>
        <fullName evidence="11">Glycoside hydrolase family 71</fullName>
    </recommendedName>
</protein>
<organism evidence="9 10">
    <name type="scientific">Pedosphaera parvula (strain Ellin514)</name>
    <dbReference type="NCBI Taxonomy" id="320771"/>
    <lineage>
        <taxon>Bacteria</taxon>
        <taxon>Pseudomonadati</taxon>
        <taxon>Verrucomicrobiota</taxon>
        <taxon>Pedosphaerae</taxon>
        <taxon>Pedosphaerales</taxon>
        <taxon>Pedosphaeraceae</taxon>
        <taxon>Pedosphaera</taxon>
    </lineage>
</organism>
<evidence type="ECO:0000313" key="9">
    <source>
        <dbReference type="EMBL" id="EEF60589.1"/>
    </source>
</evidence>
<dbReference type="PANTHER" id="PTHR13572">
    <property type="entry name" value="ENDO-ALPHA-1,2-MANNOSIDASE"/>
    <property type="match status" value="1"/>
</dbReference>
<keyword evidence="7" id="KW-0472">Membrane</keyword>
<evidence type="ECO:0008006" key="11">
    <source>
        <dbReference type="Google" id="ProtNLM"/>
    </source>
</evidence>
<keyword evidence="6" id="KW-0333">Golgi apparatus</keyword>
<evidence type="ECO:0000256" key="1">
    <source>
        <dbReference type="ARBA" id="ARBA00004323"/>
    </source>
</evidence>
<accession>B9XHL1</accession>
<dbReference type="Proteomes" id="UP000003688">
    <property type="component" value="Unassembled WGS sequence"/>
</dbReference>
<name>B9XHL1_PEDPL</name>
<evidence type="ECO:0000256" key="8">
    <source>
        <dbReference type="SAM" id="SignalP"/>
    </source>
</evidence>
<evidence type="ECO:0000256" key="6">
    <source>
        <dbReference type="ARBA" id="ARBA00023034"/>
    </source>
</evidence>
<keyword evidence="2" id="KW-0812">Transmembrane</keyword>
<dbReference type="AlphaFoldDB" id="B9XHL1"/>
<dbReference type="RefSeq" id="WP_007415305.1">
    <property type="nucleotide sequence ID" value="NZ_ABOX02000015.1"/>
</dbReference>
<evidence type="ECO:0000313" key="10">
    <source>
        <dbReference type="Proteomes" id="UP000003688"/>
    </source>
</evidence>
<evidence type="ECO:0000256" key="2">
    <source>
        <dbReference type="ARBA" id="ARBA00022692"/>
    </source>
</evidence>
<evidence type="ECO:0000256" key="3">
    <source>
        <dbReference type="ARBA" id="ARBA00022801"/>
    </source>
</evidence>
<comment type="caution">
    <text evidence="9">The sequence shown here is derived from an EMBL/GenBank/DDBJ whole genome shotgun (WGS) entry which is preliminary data.</text>
</comment>
<keyword evidence="10" id="KW-1185">Reference proteome</keyword>
<keyword evidence="4" id="KW-0735">Signal-anchor</keyword>
<keyword evidence="8" id="KW-0732">Signal</keyword>
<feature type="chain" id="PRO_5002894806" description="Glycoside hydrolase family 71" evidence="8">
    <location>
        <begin position="25"/>
        <end position="423"/>
    </location>
</feature>
<keyword evidence="5" id="KW-1133">Transmembrane helix</keyword>
<gene>
    <name evidence="9" type="ORF">Cflav_PD6179</name>
</gene>
<evidence type="ECO:0000256" key="4">
    <source>
        <dbReference type="ARBA" id="ARBA00022968"/>
    </source>
</evidence>
<comment type="subcellular location">
    <subcellularLocation>
        <location evidence="1">Golgi apparatus membrane</location>
        <topology evidence="1">Single-pass type II membrane protein</topology>
    </subcellularLocation>
</comment>
<dbReference type="InterPro" id="IPR026071">
    <property type="entry name" value="Glyco_Hydrolase_99"/>
</dbReference>
<dbReference type="OrthoDB" id="187463at2"/>
<evidence type="ECO:0000256" key="7">
    <source>
        <dbReference type="ARBA" id="ARBA00023136"/>
    </source>
</evidence>
<dbReference type="Gene3D" id="3.20.20.80">
    <property type="entry name" value="Glycosidases"/>
    <property type="match status" value="1"/>
</dbReference>
<proteinExistence type="predicted"/>
<reference evidence="9 10" key="1">
    <citation type="journal article" date="2011" name="J. Bacteriol.">
        <title>Genome sequence of 'Pedosphaera parvula' Ellin514, an aerobic Verrucomicrobial isolate from pasture soil.</title>
        <authorList>
            <person name="Kant R."/>
            <person name="van Passel M.W."/>
            <person name="Sangwan P."/>
            <person name="Palva A."/>
            <person name="Lucas S."/>
            <person name="Copeland A."/>
            <person name="Lapidus A."/>
            <person name="Glavina Del Rio T."/>
            <person name="Dalin E."/>
            <person name="Tice H."/>
            <person name="Bruce D."/>
            <person name="Goodwin L."/>
            <person name="Pitluck S."/>
            <person name="Chertkov O."/>
            <person name="Larimer F.W."/>
            <person name="Land M.L."/>
            <person name="Hauser L."/>
            <person name="Brettin T.S."/>
            <person name="Detter J.C."/>
            <person name="Han S."/>
            <person name="de Vos W.M."/>
            <person name="Janssen P.H."/>
            <person name="Smidt H."/>
        </authorList>
    </citation>
    <scope>NUCLEOTIDE SEQUENCE [LARGE SCALE GENOMIC DNA]</scope>
    <source>
        <strain evidence="9 10">Ellin514</strain>
    </source>
</reference>
<sequence length="423" mass="48066" precursor="true">MKLSRQLAAAFTLLIALHSVVAYAASKPLLVHYRPWFVAKPFTDQWGWHWTMAHFDPDHIDATGQRQIASWYHPLIGPYDSADPNVLEYHLLLIKLAGIDGVIVDWHGADDYLDYGANNERTKALFKEVRRAGLKFALCFEDQVIQGQVAQGRLTTSNAIAHAQQTLLYAETNFFTDPCYLRQAGRPVLLNFGPQYFKGTGQWEQIFSALKATNQPAFFTEDYRVSAGVGGFSWPPMWLSLSPGSRGVLSVSALQNYFDRFEERAGSWPASISSAFPRFHDIYQSAGVRNYIGYLGDRKGRTFRETLSRALTNASTMVQIVTWNDFEEGTMIEPTVEYGFRDLGIVQEQRRQYLDSSFSFGTNDLSIPFRIYQLRTALPTDIKLNAQLDAIIESVFKGELETARRNIDGLEAHYSKRRIEQTR</sequence>
<dbReference type="GO" id="GO:0004559">
    <property type="term" value="F:alpha-mannosidase activity"/>
    <property type="evidence" value="ECO:0007669"/>
    <property type="project" value="TreeGrafter"/>
</dbReference>
<evidence type="ECO:0000256" key="5">
    <source>
        <dbReference type="ARBA" id="ARBA00022989"/>
    </source>
</evidence>
<keyword evidence="3" id="KW-0378">Hydrolase</keyword>